<organism evidence="1 2">
    <name type="scientific">Mycolicibacterium diernhoferi</name>
    <dbReference type="NCBI Taxonomy" id="1801"/>
    <lineage>
        <taxon>Bacteria</taxon>
        <taxon>Bacillati</taxon>
        <taxon>Actinomycetota</taxon>
        <taxon>Actinomycetes</taxon>
        <taxon>Mycobacteriales</taxon>
        <taxon>Mycobacteriaceae</taxon>
        <taxon>Mycolicibacterium</taxon>
    </lineage>
</organism>
<dbReference type="OrthoDB" id="3831210at2"/>
<name>A0A1Q4H4Y5_9MYCO</name>
<protein>
    <submittedName>
        <fullName evidence="1">Uncharacterized protein</fullName>
    </submittedName>
</protein>
<evidence type="ECO:0000313" key="1">
    <source>
        <dbReference type="EMBL" id="PEG54804.1"/>
    </source>
</evidence>
<keyword evidence="2" id="KW-1185">Reference proteome</keyword>
<dbReference type="STRING" id="1801.BRW64_26160"/>
<dbReference type="Proteomes" id="UP000220340">
    <property type="component" value="Unassembled WGS sequence"/>
</dbReference>
<proteinExistence type="predicted"/>
<dbReference type="RefSeq" id="WP_073859396.1">
    <property type="nucleotide sequence ID" value="NZ_BAAATC010000015.1"/>
</dbReference>
<sequence>MAEVSQRRKGHRDAVHSVRHARGFSVTLPCVGRVKVPHPEQLAFYGALGVLAAVEIIDWPVALLVGMGHLLVQDEHNRIVQEIGEALEEA</sequence>
<accession>A0A1Q4H4Y5</accession>
<reference evidence="1 2" key="1">
    <citation type="submission" date="2017-10" db="EMBL/GenBank/DDBJ databases">
        <title>The new phylogeny of genus Mycobacterium.</title>
        <authorList>
            <person name="Tortoli E."/>
            <person name="Trovato A."/>
            <person name="Cirillo D.M."/>
        </authorList>
    </citation>
    <scope>NUCLEOTIDE SEQUENCE [LARGE SCALE GENOMIC DNA]</scope>
    <source>
        <strain evidence="1 2">IP141170001</strain>
    </source>
</reference>
<evidence type="ECO:0000313" key="2">
    <source>
        <dbReference type="Proteomes" id="UP000220340"/>
    </source>
</evidence>
<dbReference type="AlphaFoldDB" id="A0A1Q4H4Y5"/>
<gene>
    <name evidence="1" type="ORF">CRI78_09915</name>
</gene>
<comment type="caution">
    <text evidence="1">The sequence shown here is derived from an EMBL/GenBank/DDBJ whole genome shotgun (WGS) entry which is preliminary data.</text>
</comment>
<dbReference type="EMBL" id="PDCR01000010">
    <property type="protein sequence ID" value="PEG54804.1"/>
    <property type="molecule type" value="Genomic_DNA"/>
</dbReference>